<protein>
    <recommendedName>
        <fullName evidence="3">DUF1460 domain-containing protein</fullName>
    </recommendedName>
</protein>
<dbReference type="SUPFAM" id="SSF54001">
    <property type="entry name" value="Cysteine proteinases"/>
    <property type="match status" value="1"/>
</dbReference>
<organism evidence="1 2">
    <name type="scientific">Marinilabilia rubra</name>
    <dbReference type="NCBI Taxonomy" id="2162893"/>
    <lineage>
        <taxon>Bacteria</taxon>
        <taxon>Pseudomonadati</taxon>
        <taxon>Bacteroidota</taxon>
        <taxon>Bacteroidia</taxon>
        <taxon>Marinilabiliales</taxon>
        <taxon>Marinilabiliaceae</taxon>
        <taxon>Marinilabilia</taxon>
    </lineage>
</organism>
<reference evidence="1 2" key="1">
    <citation type="submission" date="2018-05" db="EMBL/GenBank/DDBJ databases">
        <title>Marinilabilia rubrum sp. nov., isolated from saltern sediment.</title>
        <authorList>
            <person name="Zhang R."/>
        </authorList>
    </citation>
    <scope>NUCLEOTIDE SEQUENCE [LARGE SCALE GENOMIC DNA]</scope>
    <source>
        <strain evidence="1 2">WTE16</strain>
    </source>
</reference>
<dbReference type="Pfam" id="PF07313">
    <property type="entry name" value="AmiA-like"/>
    <property type="match status" value="1"/>
</dbReference>
<dbReference type="AlphaFoldDB" id="A0A2U2B3C0"/>
<proteinExistence type="predicted"/>
<dbReference type="InterPro" id="IPR010846">
    <property type="entry name" value="AmiA-like"/>
</dbReference>
<dbReference type="OrthoDB" id="1409585at2"/>
<dbReference type="EMBL" id="QEWP01000032">
    <property type="protein sequence ID" value="PWD97566.1"/>
    <property type="molecule type" value="Genomic_DNA"/>
</dbReference>
<evidence type="ECO:0000313" key="2">
    <source>
        <dbReference type="Proteomes" id="UP000244956"/>
    </source>
</evidence>
<evidence type="ECO:0008006" key="3">
    <source>
        <dbReference type="Google" id="ProtNLM"/>
    </source>
</evidence>
<dbReference type="RefSeq" id="WP_109266249.1">
    <property type="nucleotide sequence ID" value="NZ_QEWP01000032.1"/>
</dbReference>
<gene>
    <name evidence="1" type="ORF">DDZ16_19970</name>
</gene>
<dbReference type="Gene3D" id="2.30.260.10">
    <property type="entry name" value="putative xylanase like domain"/>
    <property type="match status" value="1"/>
</dbReference>
<name>A0A2U2B3C0_9BACT</name>
<sequence length="138" mass="15562">MIHISNDFGDMIFDANVGFMSSNADKYLQLSGNPSFVDVMKSIEKRISQYDYKCVSEDQIEQKAKYIKDGDIIAFCSNIEGLDVAHTALAYHIDNQLHFIHASTTEDKVVVSEKSMAGYVKDRKNVYGILVARPVFKN</sequence>
<accession>A0A2U2B3C0</accession>
<dbReference type="InterPro" id="IPR038765">
    <property type="entry name" value="Papain-like_cys_pep_sf"/>
</dbReference>
<evidence type="ECO:0000313" key="1">
    <source>
        <dbReference type="EMBL" id="PWD97566.1"/>
    </source>
</evidence>
<dbReference type="Proteomes" id="UP000244956">
    <property type="component" value="Unassembled WGS sequence"/>
</dbReference>
<keyword evidence="2" id="KW-1185">Reference proteome</keyword>
<comment type="caution">
    <text evidence="1">The sequence shown here is derived from an EMBL/GenBank/DDBJ whole genome shotgun (WGS) entry which is preliminary data.</text>
</comment>